<feature type="domain" description="ABC transporter" evidence="3">
    <location>
        <begin position="27"/>
        <end position="224"/>
    </location>
</feature>
<dbReference type="SUPFAM" id="SSF52540">
    <property type="entry name" value="P-loop containing nucleoside triphosphate hydrolases"/>
    <property type="match status" value="1"/>
</dbReference>
<evidence type="ECO:0000259" key="3">
    <source>
        <dbReference type="PROSITE" id="PS50893"/>
    </source>
</evidence>
<comment type="caution">
    <text evidence="4">The sequence shown here is derived from an EMBL/GenBank/DDBJ whole genome shotgun (WGS) entry which is preliminary data.</text>
</comment>
<dbReference type="Gene3D" id="3.40.50.300">
    <property type="entry name" value="P-loop containing nucleotide triphosphate hydrolases"/>
    <property type="match status" value="2"/>
</dbReference>
<evidence type="ECO:0000313" key="4">
    <source>
        <dbReference type="EMBL" id="KAH9828204.1"/>
    </source>
</evidence>
<dbReference type="InterPro" id="IPR003439">
    <property type="entry name" value="ABC_transporter-like_ATP-bd"/>
</dbReference>
<dbReference type="GO" id="GO:0005743">
    <property type="term" value="C:mitochondrial inner membrane"/>
    <property type="evidence" value="ECO:0007669"/>
    <property type="project" value="TreeGrafter"/>
</dbReference>
<dbReference type="GO" id="GO:0015421">
    <property type="term" value="F:ABC-type oligopeptide transporter activity"/>
    <property type="evidence" value="ECO:0007669"/>
    <property type="project" value="TreeGrafter"/>
</dbReference>
<dbReference type="AlphaFoldDB" id="A0A9W7W396"/>
<gene>
    <name evidence="4" type="ORF">Tdes44962_MAKER02568</name>
</gene>
<organism evidence="4 5">
    <name type="scientific">Teratosphaeria destructans</name>
    <dbReference type="NCBI Taxonomy" id="418781"/>
    <lineage>
        <taxon>Eukaryota</taxon>
        <taxon>Fungi</taxon>
        <taxon>Dikarya</taxon>
        <taxon>Ascomycota</taxon>
        <taxon>Pezizomycotina</taxon>
        <taxon>Dothideomycetes</taxon>
        <taxon>Dothideomycetidae</taxon>
        <taxon>Mycosphaerellales</taxon>
        <taxon>Teratosphaeriaceae</taxon>
        <taxon>Teratosphaeria</taxon>
    </lineage>
</organism>
<dbReference type="GO" id="GO:0005524">
    <property type="term" value="F:ATP binding"/>
    <property type="evidence" value="ECO:0007669"/>
    <property type="project" value="UniProtKB-KW"/>
</dbReference>
<reference evidence="4 5" key="2">
    <citation type="journal article" date="2021" name="Curr. Genet.">
        <title>Genetic response to nitrogen starvation in the aggressive Eucalyptus foliar pathogen Teratosphaeria destructans.</title>
        <authorList>
            <person name="Havenga M."/>
            <person name="Wingfield B.D."/>
            <person name="Wingfield M.J."/>
            <person name="Dreyer L.L."/>
            <person name="Roets F."/>
            <person name="Aylward J."/>
        </authorList>
    </citation>
    <scope>NUCLEOTIDE SEQUENCE [LARGE SCALE GENOMIC DNA]</scope>
    <source>
        <strain evidence="4">CMW44962</strain>
    </source>
</reference>
<dbReference type="Pfam" id="PF00005">
    <property type="entry name" value="ABC_tran"/>
    <property type="match status" value="1"/>
</dbReference>
<evidence type="ECO:0000256" key="1">
    <source>
        <dbReference type="ARBA" id="ARBA00022741"/>
    </source>
</evidence>
<name>A0A9W7W396_9PEZI</name>
<keyword evidence="2 4" id="KW-0067">ATP-binding</keyword>
<dbReference type="EMBL" id="RIBY02001778">
    <property type="protein sequence ID" value="KAH9828204.1"/>
    <property type="molecule type" value="Genomic_DNA"/>
</dbReference>
<dbReference type="GO" id="GO:0090374">
    <property type="term" value="P:oligopeptide export from mitochondrion"/>
    <property type="evidence" value="ECO:0007669"/>
    <property type="project" value="TreeGrafter"/>
</dbReference>
<dbReference type="PROSITE" id="PS50893">
    <property type="entry name" value="ABC_TRANSPORTER_2"/>
    <property type="match status" value="1"/>
</dbReference>
<reference evidence="4 5" key="1">
    <citation type="journal article" date="2018" name="IMA Fungus">
        <title>IMA Genome-F 10: Nine draft genome sequences of Claviceps purpurea s.lat., including C. arundinis, C. humidiphila, and C. cf. spartinae, pseudomolecules for the pitch canker pathogen Fusarium circinatum, draft genome of Davidsoniella eucalypti, Grosmannia galeiformis, Quambalaria eucalypti, and Teratosphaeria destructans.</title>
        <authorList>
            <person name="Wingfield B.D."/>
            <person name="Liu M."/>
            <person name="Nguyen H.D."/>
            <person name="Lane F.A."/>
            <person name="Morgan S.W."/>
            <person name="De Vos L."/>
            <person name="Wilken P.M."/>
            <person name="Duong T.A."/>
            <person name="Aylward J."/>
            <person name="Coetzee M.P."/>
            <person name="Dadej K."/>
            <person name="De Beer Z.W."/>
            <person name="Findlay W."/>
            <person name="Havenga M."/>
            <person name="Kolarik M."/>
            <person name="Menzies J.G."/>
            <person name="Naidoo K."/>
            <person name="Pochopski O."/>
            <person name="Shoukouhi P."/>
            <person name="Santana Q.C."/>
            <person name="Seifert K.A."/>
            <person name="Soal N."/>
            <person name="Steenkamp E.T."/>
            <person name="Tatham C.T."/>
            <person name="van der Nest M.A."/>
            <person name="Wingfield M.J."/>
        </authorList>
    </citation>
    <scope>NUCLEOTIDE SEQUENCE [LARGE SCALE GENOMIC DNA]</scope>
    <source>
        <strain evidence="4">CMW44962</strain>
    </source>
</reference>
<accession>A0A9W7W396</accession>
<dbReference type="InterPro" id="IPR003593">
    <property type="entry name" value="AAA+_ATPase"/>
</dbReference>
<protein>
    <submittedName>
        <fullName evidence="4">ATP-binding cassette multidrug transport protein</fullName>
    </submittedName>
</protein>
<dbReference type="InterPro" id="IPR027417">
    <property type="entry name" value="P-loop_NTPase"/>
</dbReference>
<dbReference type="PANTHER" id="PTHR43394:SF1">
    <property type="entry name" value="ATP-BINDING CASSETTE SUB-FAMILY B MEMBER 10, MITOCHONDRIAL"/>
    <property type="match status" value="1"/>
</dbReference>
<proteinExistence type="predicted"/>
<dbReference type="OrthoDB" id="6500128at2759"/>
<dbReference type="Proteomes" id="UP001138500">
    <property type="component" value="Unassembled WGS sequence"/>
</dbReference>
<sequence>MDQSPGLPDPSSSITDAASTAVVTGDLCFHGVRFSYPSRPNVPVLEGISLTFPANKVTALVGASGSGKSTTIALLERWYEPSEGHITMHGRRLDGYNVRWLRRQMRLVQQEPVLFSEPIFDNVAKGLVGTEQEHVDPEAKLISDPRILLLDEATGALDVNSEAVVQAALDEAAKGRTTIVIAHQLTTVMKADGIIVMHEGKVVEQGSHPELLEMGGRYAALVKAQELGASPAKLRIWN</sequence>
<keyword evidence="5" id="KW-1185">Reference proteome</keyword>
<dbReference type="SMART" id="SM00382">
    <property type="entry name" value="AAA"/>
    <property type="match status" value="1"/>
</dbReference>
<dbReference type="GO" id="GO:0016887">
    <property type="term" value="F:ATP hydrolysis activity"/>
    <property type="evidence" value="ECO:0007669"/>
    <property type="project" value="InterPro"/>
</dbReference>
<evidence type="ECO:0000313" key="5">
    <source>
        <dbReference type="Proteomes" id="UP001138500"/>
    </source>
</evidence>
<keyword evidence="1" id="KW-0547">Nucleotide-binding</keyword>
<dbReference type="InterPro" id="IPR039421">
    <property type="entry name" value="Type_1_exporter"/>
</dbReference>
<dbReference type="PANTHER" id="PTHR43394">
    <property type="entry name" value="ATP-DEPENDENT PERMEASE MDL1, MITOCHONDRIAL"/>
    <property type="match status" value="1"/>
</dbReference>
<evidence type="ECO:0000256" key="2">
    <source>
        <dbReference type="ARBA" id="ARBA00022840"/>
    </source>
</evidence>